<evidence type="ECO:0000256" key="1">
    <source>
        <dbReference type="SAM" id="MobiDB-lite"/>
    </source>
</evidence>
<protein>
    <submittedName>
        <fullName evidence="2">Uncharacterized protein</fullName>
    </submittedName>
</protein>
<dbReference type="Proteomes" id="UP000282378">
    <property type="component" value="Unassembled WGS sequence"/>
</dbReference>
<dbReference type="EMBL" id="RBNL01002662">
    <property type="protein sequence ID" value="RML67848.1"/>
    <property type="molecule type" value="Genomic_DNA"/>
</dbReference>
<accession>A0A3M2XXC1</accession>
<organism evidence="2 3">
    <name type="scientific">Pseudomonas syringae pv. maculicola</name>
    <dbReference type="NCBI Taxonomy" id="59511"/>
    <lineage>
        <taxon>Bacteria</taxon>
        <taxon>Pseudomonadati</taxon>
        <taxon>Pseudomonadota</taxon>
        <taxon>Gammaproteobacteria</taxon>
        <taxon>Pseudomonadales</taxon>
        <taxon>Pseudomonadaceae</taxon>
        <taxon>Pseudomonas</taxon>
    </lineage>
</organism>
<feature type="non-terminal residue" evidence="2">
    <location>
        <position position="1"/>
    </location>
</feature>
<evidence type="ECO:0000313" key="2">
    <source>
        <dbReference type="EMBL" id="RML67848.1"/>
    </source>
</evidence>
<comment type="caution">
    <text evidence="2">The sequence shown here is derived from an EMBL/GenBank/DDBJ whole genome shotgun (WGS) entry which is preliminary data.</text>
</comment>
<gene>
    <name evidence="2" type="ORF">APX70_03370</name>
</gene>
<name>A0A3M2XXC1_PSEYM</name>
<reference evidence="2 3" key="1">
    <citation type="submission" date="2018-08" db="EMBL/GenBank/DDBJ databases">
        <title>Recombination of ecologically and evolutionarily significant loci maintains genetic cohesion in the Pseudomonas syringae species complex.</title>
        <authorList>
            <person name="Dillon M."/>
            <person name="Thakur S."/>
            <person name="Almeida R.N.D."/>
            <person name="Weir B.S."/>
            <person name="Guttman D.S."/>
        </authorList>
    </citation>
    <scope>NUCLEOTIDE SEQUENCE [LARGE SCALE GENOMIC DNA]</scope>
    <source>
        <strain evidence="2 3">88_10</strain>
    </source>
</reference>
<evidence type="ECO:0000313" key="3">
    <source>
        <dbReference type="Proteomes" id="UP000282378"/>
    </source>
</evidence>
<dbReference type="AlphaFoldDB" id="A0A3M2XXC1"/>
<feature type="region of interest" description="Disordered" evidence="1">
    <location>
        <begin position="1"/>
        <end position="29"/>
    </location>
</feature>
<proteinExistence type="predicted"/>
<sequence length="59" mass="6432">KNAPFASLVKPAKSQPRAKSVRHVHPVSASRVKPVKIVRSANCVSLWTQSPPQPRPVLP</sequence>